<organism evidence="1 2">
    <name type="scientific">Dokdonella immobilis</name>
    <dbReference type="NCBI Taxonomy" id="578942"/>
    <lineage>
        <taxon>Bacteria</taxon>
        <taxon>Pseudomonadati</taxon>
        <taxon>Pseudomonadota</taxon>
        <taxon>Gammaproteobacteria</taxon>
        <taxon>Lysobacterales</taxon>
        <taxon>Rhodanobacteraceae</taxon>
        <taxon>Dokdonella</taxon>
    </lineage>
</organism>
<name>A0A1I4XVF9_9GAMM</name>
<dbReference type="Proteomes" id="UP000198575">
    <property type="component" value="Unassembled WGS sequence"/>
</dbReference>
<evidence type="ECO:0000313" key="1">
    <source>
        <dbReference type="EMBL" id="SFN29666.1"/>
    </source>
</evidence>
<dbReference type="AlphaFoldDB" id="A0A1I4XVF9"/>
<evidence type="ECO:0008006" key="3">
    <source>
        <dbReference type="Google" id="ProtNLM"/>
    </source>
</evidence>
<dbReference type="STRING" id="578942.SAMN05216289_11266"/>
<protein>
    <recommendedName>
        <fullName evidence="3">NTF2 fold immunity protein</fullName>
    </recommendedName>
</protein>
<evidence type="ECO:0000313" key="2">
    <source>
        <dbReference type="Proteomes" id="UP000198575"/>
    </source>
</evidence>
<dbReference type="EMBL" id="FOVF01000012">
    <property type="protein sequence ID" value="SFN29666.1"/>
    <property type="molecule type" value="Genomic_DNA"/>
</dbReference>
<reference evidence="1 2" key="1">
    <citation type="submission" date="2016-10" db="EMBL/GenBank/DDBJ databases">
        <authorList>
            <person name="de Groot N.N."/>
        </authorList>
    </citation>
    <scope>NUCLEOTIDE SEQUENCE [LARGE SCALE GENOMIC DNA]</scope>
    <source>
        <strain evidence="1 2">CGMCC 1.7659</strain>
    </source>
</reference>
<dbReference type="RefSeq" id="WP_092407590.1">
    <property type="nucleotide sequence ID" value="NZ_FOVF01000012.1"/>
</dbReference>
<dbReference type="OrthoDB" id="6196416at2"/>
<keyword evidence="2" id="KW-1185">Reference proteome</keyword>
<gene>
    <name evidence="1" type="ORF">SAMN05216289_11266</name>
</gene>
<sequence length="146" mass="16757">MLRASPEPRRFSTLALTALLLLVVVQPALAKSREKILTETLRTYAATIRWGSIEQAESFVDPAYRAAHPLTQLELDRYKQVRFTNYNDTAPVPVNDDEVRQTVEIGIVNIHTQEARSIIDRQVWKYDKKTKVWLLSSGLPDITRHD</sequence>
<proteinExistence type="predicted"/>
<accession>A0A1I4XVF9</accession>